<gene>
    <name evidence="2" type="ORF">DXX94_03750</name>
</gene>
<protein>
    <recommendedName>
        <fullName evidence="4">Calx-beta domain-containing protein</fullName>
    </recommendedName>
</protein>
<keyword evidence="1" id="KW-0732">Signal</keyword>
<reference evidence="3" key="1">
    <citation type="submission" date="2018-08" db="EMBL/GenBank/DDBJ databases">
        <title>Thalassotalea euphylliae genome.</title>
        <authorList>
            <person name="Summers S."/>
            <person name="Rice S.A."/>
            <person name="Freckelton M.L."/>
            <person name="Nedved B.T."/>
            <person name="Hadfield M.G."/>
        </authorList>
    </citation>
    <scope>NUCLEOTIDE SEQUENCE [LARGE SCALE GENOMIC DNA]</scope>
    <source>
        <strain evidence="3">H3</strain>
    </source>
</reference>
<dbReference type="InterPro" id="IPR038081">
    <property type="entry name" value="CalX-like_sf"/>
</dbReference>
<dbReference type="Gene3D" id="2.60.40.2030">
    <property type="match status" value="1"/>
</dbReference>
<evidence type="ECO:0008006" key="4">
    <source>
        <dbReference type="Google" id="ProtNLM"/>
    </source>
</evidence>
<dbReference type="SUPFAM" id="SSF141072">
    <property type="entry name" value="CalX-like"/>
    <property type="match status" value="1"/>
</dbReference>
<dbReference type="SUPFAM" id="SSF55486">
    <property type="entry name" value="Metalloproteases ('zincins'), catalytic domain"/>
    <property type="match status" value="1"/>
</dbReference>
<accession>A0A3E0TZS1</accession>
<dbReference type="EMBL" id="QUOT01000001">
    <property type="protein sequence ID" value="REL29887.1"/>
    <property type="molecule type" value="Genomic_DNA"/>
</dbReference>
<dbReference type="InterPro" id="IPR024079">
    <property type="entry name" value="MetalloPept_cat_dom_sf"/>
</dbReference>
<keyword evidence="3" id="KW-1185">Reference proteome</keyword>
<name>A0A3E0TZS1_9GAMM</name>
<evidence type="ECO:0000313" key="3">
    <source>
        <dbReference type="Proteomes" id="UP000256899"/>
    </source>
</evidence>
<evidence type="ECO:0000313" key="2">
    <source>
        <dbReference type="EMBL" id="REL29887.1"/>
    </source>
</evidence>
<evidence type="ECO:0000256" key="1">
    <source>
        <dbReference type="SAM" id="SignalP"/>
    </source>
</evidence>
<comment type="caution">
    <text evidence="2">The sequence shown here is derived from an EMBL/GenBank/DDBJ whole genome shotgun (WGS) entry which is preliminary data.</text>
</comment>
<sequence length="592" mass="64265">MLFNLPSITLKLYSCPVVLSFLSNKRRHISRSMLLLFAMCHFNAIASTPIPFSAKKSGETPADYEHTNSSMALAPVYMLERLHNTSQLSKQSNINAISEFGEKATSESNQHVIEIGFFYTEDLLAQIGRAEIDRYIDEQISAANQVMINSGLAIRRQVSYVGPFPMANEPDTAINLFLANVYSDQAFSALSNIRERFGLDYLTILRPQTDNNFCGWAYYDNPYAIMEVGGFCTSATLGAHEWGHNDGADHDIANSSDTPVRTDARGYNCAGEGTIMSTSNNWNTRHNIYSSPDISVNGEACGKLGEADFISVLNELVALPNHLGNKQAASEKIASVAVSIDKLSIAEGESVIVTLTLVDGDDNAITLDREVSIELYTYGDAGSDGDIRFNGALADVDFINATQRVTFSAGQSTQSISVTTLGDNEQEPTELLQIGARYGDYVNGSANELTVEINDAAGQESLSFSLESVELESNQSIALTVNRAADFDIPVLLALVFDSEHLTITPEIMEFTSANASENVTITAGNIDIAETVMIQLEAIDGSQVFDQLAIQLSPLVIEPEKSSGGGVNFWLALLAALAFAARELTQNRRES</sequence>
<feature type="chain" id="PRO_5017747147" description="Calx-beta domain-containing protein" evidence="1">
    <location>
        <begin position="47"/>
        <end position="592"/>
    </location>
</feature>
<dbReference type="Proteomes" id="UP000256899">
    <property type="component" value="Unassembled WGS sequence"/>
</dbReference>
<dbReference type="AlphaFoldDB" id="A0A3E0TZS1"/>
<dbReference type="Gene3D" id="3.40.390.10">
    <property type="entry name" value="Collagenase (Catalytic Domain)"/>
    <property type="match status" value="1"/>
</dbReference>
<organism evidence="2 3">
    <name type="scientific">Thalassotalea euphylliae</name>
    <dbReference type="NCBI Taxonomy" id="1655234"/>
    <lineage>
        <taxon>Bacteria</taxon>
        <taxon>Pseudomonadati</taxon>
        <taxon>Pseudomonadota</taxon>
        <taxon>Gammaproteobacteria</taxon>
        <taxon>Alteromonadales</taxon>
        <taxon>Colwelliaceae</taxon>
        <taxon>Thalassotalea</taxon>
    </lineage>
</organism>
<proteinExistence type="predicted"/>
<dbReference type="GO" id="GO:0008237">
    <property type="term" value="F:metallopeptidase activity"/>
    <property type="evidence" value="ECO:0007669"/>
    <property type="project" value="InterPro"/>
</dbReference>
<feature type="signal peptide" evidence="1">
    <location>
        <begin position="1"/>
        <end position="46"/>
    </location>
</feature>